<organism evidence="3 4">
    <name type="scientific">Eleusine coracana subsp. coracana</name>
    <dbReference type="NCBI Taxonomy" id="191504"/>
    <lineage>
        <taxon>Eukaryota</taxon>
        <taxon>Viridiplantae</taxon>
        <taxon>Streptophyta</taxon>
        <taxon>Embryophyta</taxon>
        <taxon>Tracheophyta</taxon>
        <taxon>Spermatophyta</taxon>
        <taxon>Magnoliopsida</taxon>
        <taxon>Liliopsida</taxon>
        <taxon>Poales</taxon>
        <taxon>Poaceae</taxon>
        <taxon>PACMAD clade</taxon>
        <taxon>Chloridoideae</taxon>
        <taxon>Cynodonteae</taxon>
        <taxon>Eleusininae</taxon>
        <taxon>Eleusine</taxon>
    </lineage>
</organism>
<sequence length="121" mass="12289">MALTKASTAAMLLLALLVAAAAAVNPSTDAADQRGIVGWMVKGGSGRRGGSQRSSHDDGEQSPLKGVTQCVTTCGTQVTACFLQCYKPPVSGADPVTLPLCLLTCTNNAMICANSCSSNIV</sequence>
<evidence type="ECO:0000256" key="1">
    <source>
        <dbReference type="SAM" id="MobiDB-lite"/>
    </source>
</evidence>
<dbReference type="AlphaFoldDB" id="A0AAV5E2K1"/>
<evidence type="ECO:0000256" key="2">
    <source>
        <dbReference type="SAM" id="SignalP"/>
    </source>
</evidence>
<protein>
    <submittedName>
        <fullName evidence="3">Uncharacterized protein</fullName>
    </submittedName>
</protein>
<evidence type="ECO:0000313" key="4">
    <source>
        <dbReference type="Proteomes" id="UP001054889"/>
    </source>
</evidence>
<evidence type="ECO:0000313" key="3">
    <source>
        <dbReference type="EMBL" id="GJN16850.1"/>
    </source>
</evidence>
<feature type="region of interest" description="Disordered" evidence="1">
    <location>
        <begin position="42"/>
        <end position="65"/>
    </location>
</feature>
<dbReference type="EMBL" id="BQKI01000073">
    <property type="protein sequence ID" value="GJN16850.1"/>
    <property type="molecule type" value="Genomic_DNA"/>
</dbReference>
<feature type="signal peptide" evidence="2">
    <location>
        <begin position="1"/>
        <end position="23"/>
    </location>
</feature>
<reference evidence="3" key="2">
    <citation type="submission" date="2021-12" db="EMBL/GenBank/DDBJ databases">
        <title>Resequencing data analysis of finger millet.</title>
        <authorList>
            <person name="Hatakeyama M."/>
            <person name="Aluri S."/>
            <person name="Balachadran M.T."/>
            <person name="Sivarajan S.R."/>
            <person name="Poveda L."/>
            <person name="Shimizu-Inatsugi R."/>
            <person name="Schlapbach R."/>
            <person name="Sreeman S.M."/>
            <person name="Shimizu K.K."/>
        </authorList>
    </citation>
    <scope>NUCLEOTIDE SEQUENCE</scope>
</reference>
<reference evidence="3" key="1">
    <citation type="journal article" date="2018" name="DNA Res.">
        <title>Multiple hybrid de novo genome assembly of finger millet, an orphan allotetraploid crop.</title>
        <authorList>
            <person name="Hatakeyama M."/>
            <person name="Aluri S."/>
            <person name="Balachadran M.T."/>
            <person name="Sivarajan S.R."/>
            <person name="Patrignani A."/>
            <person name="Gruter S."/>
            <person name="Poveda L."/>
            <person name="Shimizu-Inatsugi R."/>
            <person name="Baeten J."/>
            <person name="Francoijs K.J."/>
            <person name="Nataraja K.N."/>
            <person name="Reddy Y.A.N."/>
            <person name="Phadnis S."/>
            <person name="Ravikumar R.L."/>
            <person name="Schlapbach R."/>
            <person name="Sreeman S.M."/>
            <person name="Shimizu K.K."/>
        </authorList>
    </citation>
    <scope>NUCLEOTIDE SEQUENCE</scope>
</reference>
<name>A0AAV5E2K1_ELECO</name>
<accession>A0AAV5E2K1</accession>
<gene>
    <name evidence="3" type="primary">gb03874</name>
    <name evidence="3" type="ORF">PR202_gb03874</name>
</gene>
<comment type="caution">
    <text evidence="3">The sequence shown here is derived from an EMBL/GenBank/DDBJ whole genome shotgun (WGS) entry which is preliminary data.</text>
</comment>
<proteinExistence type="predicted"/>
<dbReference type="Proteomes" id="UP001054889">
    <property type="component" value="Unassembled WGS sequence"/>
</dbReference>
<feature type="chain" id="PRO_5043428043" evidence="2">
    <location>
        <begin position="24"/>
        <end position="121"/>
    </location>
</feature>
<keyword evidence="4" id="KW-1185">Reference proteome</keyword>
<keyword evidence="2" id="KW-0732">Signal</keyword>